<dbReference type="PANTHER" id="PTHR10724:SF7">
    <property type="entry name" value="SMALL RIBOSOMAL SUBUNIT PROTEIN BS1C"/>
    <property type="match status" value="1"/>
</dbReference>
<dbReference type="CDD" id="cd04465">
    <property type="entry name" value="S1_RPS1_repeat_ec2_hs2"/>
    <property type="match status" value="1"/>
</dbReference>
<dbReference type="GO" id="GO:0005840">
    <property type="term" value="C:ribosome"/>
    <property type="evidence" value="ECO:0007669"/>
    <property type="project" value="UniProtKB-KW"/>
</dbReference>
<accession>A0ABW8TYC9</accession>
<feature type="domain" description="S1 motif" evidence="4">
    <location>
        <begin position="26"/>
        <end position="95"/>
    </location>
</feature>
<dbReference type="NCBIfam" id="NF005208">
    <property type="entry name" value="PRK06676.1"/>
    <property type="match status" value="1"/>
</dbReference>
<dbReference type="SMART" id="SM00316">
    <property type="entry name" value="S1"/>
    <property type="match status" value="4"/>
</dbReference>
<feature type="domain" description="S1 motif" evidence="4">
    <location>
        <begin position="200"/>
        <end position="268"/>
    </location>
</feature>
<dbReference type="PROSITE" id="PS50126">
    <property type="entry name" value="S1"/>
    <property type="match status" value="4"/>
</dbReference>
<dbReference type="InterPro" id="IPR012340">
    <property type="entry name" value="NA-bd_OB-fold"/>
</dbReference>
<keyword evidence="2 5" id="KW-0689">Ribosomal protein</keyword>
<dbReference type="PRINTS" id="PR00681">
    <property type="entry name" value="RIBOSOMALS1"/>
</dbReference>
<feature type="domain" description="S1 motif" evidence="4">
    <location>
        <begin position="285"/>
        <end position="354"/>
    </location>
</feature>
<dbReference type="Proteomes" id="UP001623661">
    <property type="component" value="Unassembled WGS sequence"/>
</dbReference>
<name>A0ABW8TYC9_9CLOT</name>
<proteinExistence type="inferred from homology"/>
<evidence type="ECO:0000256" key="3">
    <source>
        <dbReference type="ARBA" id="ARBA00023274"/>
    </source>
</evidence>
<dbReference type="InterPro" id="IPR035104">
    <property type="entry name" value="Ribosomal_protein_S1-like"/>
</dbReference>
<evidence type="ECO:0000313" key="5">
    <source>
        <dbReference type="EMBL" id="MFL0269920.1"/>
    </source>
</evidence>
<organism evidence="5 6">
    <name type="scientific">Candidatus Clostridium radicumherbarum</name>
    <dbReference type="NCBI Taxonomy" id="3381662"/>
    <lineage>
        <taxon>Bacteria</taxon>
        <taxon>Bacillati</taxon>
        <taxon>Bacillota</taxon>
        <taxon>Clostridia</taxon>
        <taxon>Eubacteriales</taxon>
        <taxon>Clostridiaceae</taxon>
        <taxon>Clostridium</taxon>
    </lineage>
</organism>
<dbReference type="InterPro" id="IPR003029">
    <property type="entry name" value="S1_domain"/>
</dbReference>
<reference evidence="5 6" key="1">
    <citation type="submission" date="2024-11" db="EMBL/GenBank/DDBJ databases">
        <authorList>
            <person name="Heng Y.C."/>
            <person name="Lim A.C.H."/>
            <person name="Lee J.K.Y."/>
            <person name="Kittelmann S."/>
        </authorList>
    </citation>
    <scope>NUCLEOTIDE SEQUENCE [LARGE SCALE GENOMIC DNA]</scope>
    <source>
        <strain evidence="5 6">WILCCON 0202</strain>
    </source>
</reference>
<dbReference type="Pfam" id="PF00575">
    <property type="entry name" value="S1"/>
    <property type="match status" value="4"/>
</dbReference>
<comment type="caution">
    <text evidence="5">The sequence shown here is derived from an EMBL/GenBank/DDBJ whole genome shotgun (WGS) entry which is preliminary data.</text>
</comment>
<evidence type="ECO:0000256" key="2">
    <source>
        <dbReference type="ARBA" id="ARBA00022980"/>
    </source>
</evidence>
<keyword evidence="3" id="KW-0687">Ribonucleoprotein</keyword>
<dbReference type="CDD" id="cd05688">
    <property type="entry name" value="S1_RPS1_repeat_ec3"/>
    <property type="match status" value="1"/>
</dbReference>
<evidence type="ECO:0000256" key="1">
    <source>
        <dbReference type="ARBA" id="ARBA00006767"/>
    </source>
</evidence>
<sequence length="393" mass="43550">MDNNEEVSMQDFMEALGDSLKRINSGDVVKGTVISASDDAVFVNIGYMADGVISREELSYDEAVNPKDIVKPGDEIYVYILQVNDGEGNVALSKIKAEEHKVWDEFEESLNEGKTIEVKVNEVVKGGVTANIKGVRAFIPASQLSLKYVDDLKDFVGKTLTVRVVELDRDKKKVVLSRKEALKAEAEVKKQEVWASLKKGEKRTGIVTRLAKFGAFVDLGGIDGLIHISDLSWKRVLDPAEVVSVGDKVEVYVIDFDKSKDRISLGLKEVTEDPWNKVSSMFKVNDIVQGTVVRLTDFGAFVEIGEGIDGLVRNSEIAEERVSKASAVLNVGDKVKVKILEIDSKNQRLGLSIREAKNSAEREEIKDFLGDKSEGLTLGDLLKDKFKNFKFEE</sequence>
<comment type="similarity">
    <text evidence="1">Belongs to the bacterial ribosomal protein bS1 family.</text>
</comment>
<dbReference type="RefSeq" id="WP_406766550.1">
    <property type="nucleotide sequence ID" value="NZ_JBJHZY010000005.1"/>
</dbReference>
<protein>
    <submittedName>
        <fullName evidence="5">30S ribosomal protein S1</fullName>
    </submittedName>
</protein>
<feature type="domain" description="S1 motif" evidence="4">
    <location>
        <begin position="113"/>
        <end position="179"/>
    </location>
</feature>
<keyword evidence="6" id="KW-1185">Reference proteome</keyword>
<gene>
    <name evidence="5" type="primary">rpsA</name>
    <name evidence="5" type="ORF">ACJDUH_17735</name>
</gene>
<dbReference type="EMBL" id="JBJHZY010000005">
    <property type="protein sequence ID" value="MFL0269920.1"/>
    <property type="molecule type" value="Genomic_DNA"/>
</dbReference>
<dbReference type="SUPFAM" id="SSF50249">
    <property type="entry name" value="Nucleic acid-binding proteins"/>
    <property type="match status" value="4"/>
</dbReference>
<dbReference type="Gene3D" id="2.40.50.140">
    <property type="entry name" value="Nucleic acid-binding proteins"/>
    <property type="match status" value="4"/>
</dbReference>
<dbReference type="CDD" id="cd05687">
    <property type="entry name" value="S1_RPS1_repeat_ec1_hs1"/>
    <property type="match status" value="1"/>
</dbReference>
<dbReference type="PANTHER" id="PTHR10724">
    <property type="entry name" value="30S RIBOSOMAL PROTEIN S1"/>
    <property type="match status" value="1"/>
</dbReference>
<dbReference type="InterPro" id="IPR050437">
    <property type="entry name" value="Ribos_protein_bS1-like"/>
</dbReference>
<evidence type="ECO:0000259" key="4">
    <source>
        <dbReference type="PROSITE" id="PS50126"/>
    </source>
</evidence>
<evidence type="ECO:0000313" key="6">
    <source>
        <dbReference type="Proteomes" id="UP001623661"/>
    </source>
</evidence>